<gene>
    <name evidence="2" type="ORF">UFOPK1711_02019</name>
</gene>
<evidence type="ECO:0000313" key="2">
    <source>
        <dbReference type="EMBL" id="CAB4594599.1"/>
    </source>
</evidence>
<feature type="compositionally biased region" description="Basic residues" evidence="1">
    <location>
        <begin position="61"/>
        <end position="71"/>
    </location>
</feature>
<proteinExistence type="predicted"/>
<name>A0A6J6G3P7_9ZZZZ</name>
<feature type="compositionally biased region" description="Pro residues" evidence="1">
    <location>
        <begin position="106"/>
        <end position="118"/>
    </location>
</feature>
<dbReference type="AlphaFoldDB" id="A0A6J6G3P7"/>
<feature type="region of interest" description="Disordered" evidence="1">
    <location>
        <begin position="17"/>
        <end position="47"/>
    </location>
</feature>
<evidence type="ECO:0000256" key="1">
    <source>
        <dbReference type="SAM" id="MobiDB-lite"/>
    </source>
</evidence>
<feature type="region of interest" description="Disordered" evidence="1">
    <location>
        <begin position="61"/>
        <end position="170"/>
    </location>
</feature>
<organism evidence="2">
    <name type="scientific">freshwater metagenome</name>
    <dbReference type="NCBI Taxonomy" id="449393"/>
    <lineage>
        <taxon>unclassified sequences</taxon>
        <taxon>metagenomes</taxon>
        <taxon>ecological metagenomes</taxon>
    </lineage>
</organism>
<protein>
    <submittedName>
        <fullName evidence="2">Unannotated protein</fullName>
    </submittedName>
</protein>
<reference evidence="2" key="1">
    <citation type="submission" date="2020-05" db="EMBL/GenBank/DDBJ databases">
        <authorList>
            <person name="Chiriac C."/>
            <person name="Salcher M."/>
            <person name="Ghai R."/>
            <person name="Kavagutti S V."/>
        </authorList>
    </citation>
    <scope>NUCLEOTIDE SEQUENCE</scope>
</reference>
<dbReference type="EMBL" id="CAEZTR010000222">
    <property type="protein sequence ID" value="CAB4594599.1"/>
    <property type="molecule type" value="Genomic_DNA"/>
</dbReference>
<sequence length="170" mass="19258">MHRPHHLRYRLHHHWSPLHRIPPRPRAPTAGHRGQRSPAPSPTLRHHPHFALLPANRTLARRVHHRPRSSLRKCPQAPRHWCYPTSTSPAASTPLKARSPWLKMRPQPPPLQEPSSPPRPKHHALTSPLPPSPRAPAHSTSEDCRSTLSVGAERCCRDTTGRHPRGVPAR</sequence>
<accession>A0A6J6G3P7</accession>